<dbReference type="Pfam" id="PF17243">
    <property type="entry name" value="POTRA_TamA_1"/>
    <property type="match status" value="1"/>
</dbReference>
<comment type="subcellular location">
    <subcellularLocation>
        <location evidence="1">Cell outer membrane</location>
    </subcellularLocation>
</comment>
<dbReference type="InterPro" id="IPR035243">
    <property type="entry name" value="TamA_POTRA_Dom_1"/>
</dbReference>
<dbReference type="AlphaFoldDB" id="A0A0B8NV12"/>
<dbReference type="InterPro" id="IPR000184">
    <property type="entry name" value="Bac_surfAg_D15"/>
</dbReference>
<reference evidence="14 15" key="1">
    <citation type="submission" date="2015-01" db="EMBL/GenBank/DDBJ databases">
        <title>Vibrio sp. C1 JCM 19231 whole genome shotgun sequence.</title>
        <authorList>
            <person name="Sawabe T."/>
            <person name="Meirelles P."/>
            <person name="Feng G."/>
            <person name="Sayaka M."/>
            <person name="Hattori M."/>
            <person name="Ohkuma M."/>
        </authorList>
    </citation>
    <scope>NUCLEOTIDE SEQUENCE [LARGE SCALE GENOMIC DNA]</scope>
    <source>
        <strain evidence="15">JCM 19231</strain>
    </source>
</reference>
<evidence type="ECO:0000256" key="10">
    <source>
        <dbReference type="ARBA" id="ARBA00093548"/>
    </source>
</evidence>
<keyword evidence="5" id="KW-0812">Transmembrane</keyword>
<organism evidence="14 15">
    <name type="scientific">Vibrio ishigakensis</name>
    <dbReference type="NCBI Taxonomy" id="1481914"/>
    <lineage>
        <taxon>Bacteria</taxon>
        <taxon>Pseudomonadati</taxon>
        <taxon>Pseudomonadota</taxon>
        <taxon>Gammaproteobacteria</taxon>
        <taxon>Vibrionales</taxon>
        <taxon>Vibrionaceae</taxon>
        <taxon>Vibrio</taxon>
    </lineage>
</organism>
<dbReference type="GO" id="GO:0009279">
    <property type="term" value="C:cell outer membrane"/>
    <property type="evidence" value="ECO:0007669"/>
    <property type="project" value="UniProtKB-SubCell"/>
</dbReference>
<dbReference type="Pfam" id="PF01103">
    <property type="entry name" value="Omp85"/>
    <property type="match status" value="1"/>
</dbReference>
<keyword evidence="8" id="KW-0998">Cell outer membrane</keyword>
<name>A0A0B8NV12_9VIBR</name>
<feature type="domain" description="Bacterial surface antigen (D15)" evidence="11">
    <location>
        <begin position="411"/>
        <end position="508"/>
    </location>
</feature>
<keyword evidence="6" id="KW-0732">Signal</keyword>
<dbReference type="Pfam" id="PF07244">
    <property type="entry name" value="POTRA"/>
    <property type="match status" value="1"/>
</dbReference>
<evidence type="ECO:0000256" key="4">
    <source>
        <dbReference type="ARBA" id="ARBA00022452"/>
    </source>
</evidence>
<keyword evidence="7" id="KW-0472">Membrane</keyword>
<evidence type="ECO:0000313" key="14">
    <source>
        <dbReference type="EMBL" id="GAM58370.1"/>
    </source>
</evidence>
<dbReference type="EMBL" id="BBRZ01000084">
    <property type="protein sequence ID" value="GAM58370.1"/>
    <property type="molecule type" value="Genomic_DNA"/>
</dbReference>
<comment type="caution">
    <text evidence="14">The sequence shown here is derived from an EMBL/GenBank/DDBJ whole genome shotgun (WGS) entry which is preliminary data.</text>
</comment>
<dbReference type="PANTHER" id="PTHR12815:SF47">
    <property type="entry name" value="TRANSLOCATION AND ASSEMBLY MODULE SUBUNIT TAMA"/>
    <property type="match status" value="1"/>
</dbReference>
<evidence type="ECO:0000259" key="13">
    <source>
        <dbReference type="Pfam" id="PF17243"/>
    </source>
</evidence>
<proteinExistence type="inferred from homology"/>
<protein>
    <recommendedName>
        <fullName evidence="3">Translocation and assembly module subunit TamA</fullName>
    </recommendedName>
    <alternativeName>
        <fullName evidence="9">Autotransporter assembly factor TamA</fullName>
    </alternativeName>
</protein>
<evidence type="ECO:0000259" key="11">
    <source>
        <dbReference type="Pfam" id="PF01103"/>
    </source>
</evidence>
<evidence type="ECO:0000256" key="7">
    <source>
        <dbReference type="ARBA" id="ARBA00023136"/>
    </source>
</evidence>
<dbReference type="Gene3D" id="3.10.20.310">
    <property type="entry name" value="membrane protein fhac"/>
    <property type="match status" value="3"/>
</dbReference>
<feature type="domain" description="POTRA" evidence="12">
    <location>
        <begin position="109"/>
        <end position="186"/>
    </location>
</feature>
<dbReference type="GO" id="GO:0009306">
    <property type="term" value="P:protein secretion"/>
    <property type="evidence" value="ECO:0007669"/>
    <property type="project" value="TreeGrafter"/>
</dbReference>
<evidence type="ECO:0000313" key="15">
    <source>
        <dbReference type="Proteomes" id="UP000031671"/>
    </source>
</evidence>
<keyword evidence="4" id="KW-1134">Transmembrane beta strand</keyword>
<evidence type="ECO:0000256" key="6">
    <source>
        <dbReference type="ARBA" id="ARBA00022729"/>
    </source>
</evidence>
<dbReference type="InterPro" id="IPR010827">
    <property type="entry name" value="BamA/TamA_POTRA"/>
</dbReference>
<evidence type="ECO:0000256" key="2">
    <source>
        <dbReference type="ARBA" id="ARBA00010248"/>
    </source>
</evidence>
<dbReference type="Proteomes" id="UP000031671">
    <property type="component" value="Unassembled WGS sequence"/>
</dbReference>
<evidence type="ECO:0000256" key="1">
    <source>
        <dbReference type="ARBA" id="ARBA00004442"/>
    </source>
</evidence>
<dbReference type="GO" id="GO:0097347">
    <property type="term" value="C:TAM protein secretion complex"/>
    <property type="evidence" value="ECO:0007669"/>
    <property type="project" value="TreeGrafter"/>
</dbReference>
<sequence>MNACAHISKTIIVKLLSGLLMLLSSSVLSAEFVIVGVPKKLEQNLQAHLAPLENVAVRDIKSNQVQTLINSAMMPFGYYHSASKITAKSTSKLTLEITKGERVTIAHTDIVISGSATTDPEFNKLIKQRSLAEGEGLDHQAYEDFKSRLHNLSNQRGYLDAKITKSRLEVAPSDNSANVIIHFDSGPRYKFGEVSFVNSPIDEKRMHSLETFKKGSYLDSKQLGEFHSKLLETNWFKGVVITPRQDQANSDLEVPIEVIVEPKAKKIVEVGGGYATDIGLRASLNWSQPWYNSHGHSFDAKVKLSKPEQALSLGYTIPTENVLDEYYGVQFETTHVDYRDTQSLANNLTFERHWKLGEEWQTTVYLRYLNEKYQQASDEDHSKLLMPGIAFSMLEQSEHWHDIEQKHFYSLEYSDTQLFSDAQILRLRGNTAFSWSITDSQKFHFRSNIGMNITDSLSEVPSSLRFFAGGDGSVRGYGYEAISPKNEAGELTGGRYLFTAGFEYQYRILEPFGWVHFSMLVTPSIKSSMPSVALE</sequence>
<comment type="similarity">
    <text evidence="2">Belongs to the TamA family.</text>
</comment>
<evidence type="ECO:0000256" key="5">
    <source>
        <dbReference type="ARBA" id="ARBA00022692"/>
    </source>
</evidence>
<evidence type="ECO:0000256" key="9">
    <source>
        <dbReference type="ARBA" id="ARBA00033063"/>
    </source>
</evidence>
<keyword evidence="15" id="KW-1185">Reference proteome</keyword>
<evidence type="ECO:0000256" key="8">
    <source>
        <dbReference type="ARBA" id="ARBA00023237"/>
    </source>
</evidence>
<gene>
    <name evidence="14" type="ORF">JCM19231_3356</name>
</gene>
<dbReference type="InterPro" id="IPR039910">
    <property type="entry name" value="D15-like"/>
</dbReference>
<dbReference type="Gene3D" id="2.40.160.50">
    <property type="entry name" value="membrane protein fhac: a member of the omp85/tpsb transporter family"/>
    <property type="match status" value="1"/>
</dbReference>
<comment type="subunit">
    <text evidence="10">Interacts with TamB to form the translocation and assembly module (TAM).</text>
</comment>
<evidence type="ECO:0000259" key="12">
    <source>
        <dbReference type="Pfam" id="PF07244"/>
    </source>
</evidence>
<reference evidence="14 15" key="2">
    <citation type="submission" date="2015-01" db="EMBL/GenBank/DDBJ databases">
        <authorList>
            <consortium name="NBRP consortium"/>
            <person name="Sawabe T."/>
            <person name="Meirelles P."/>
            <person name="Feng G."/>
            <person name="Sayaka M."/>
            <person name="Hattori M."/>
            <person name="Ohkuma M."/>
        </authorList>
    </citation>
    <scope>NUCLEOTIDE SEQUENCE [LARGE SCALE GENOMIC DNA]</scope>
    <source>
        <strain evidence="15">JCM 19231</strain>
    </source>
</reference>
<evidence type="ECO:0000256" key="3">
    <source>
        <dbReference type="ARBA" id="ARBA00015419"/>
    </source>
</evidence>
<dbReference type="PANTHER" id="PTHR12815">
    <property type="entry name" value="SORTING AND ASSEMBLY MACHINERY SAMM50 PROTEIN FAMILY MEMBER"/>
    <property type="match status" value="1"/>
</dbReference>
<accession>A0A0B8NV12</accession>
<feature type="domain" description="TamA POTRA" evidence="13">
    <location>
        <begin position="32"/>
        <end position="98"/>
    </location>
</feature>